<gene>
    <name evidence="1" type="ORF">S01H1_05447</name>
</gene>
<evidence type="ECO:0000313" key="1">
    <source>
        <dbReference type="EMBL" id="GAF73561.1"/>
    </source>
</evidence>
<proteinExistence type="predicted"/>
<comment type="caution">
    <text evidence="1">The sequence shown here is derived from an EMBL/GenBank/DDBJ whole genome shotgun (WGS) entry which is preliminary data.</text>
</comment>
<dbReference type="EMBL" id="BARS01002836">
    <property type="protein sequence ID" value="GAF73561.1"/>
    <property type="molecule type" value="Genomic_DNA"/>
</dbReference>
<accession>X0SEL9</accession>
<sequence>MAYISQYQYYENGGATPEDENWGSYQYVSLYDIVNNFMLMYSG</sequence>
<dbReference type="AlphaFoldDB" id="X0SEL9"/>
<name>X0SEL9_9ZZZZ</name>
<organism evidence="1">
    <name type="scientific">marine sediment metagenome</name>
    <dbReference type="NCBI Taxonomy" id="412755"/>
    <lineage>
        <taxon>unclassified sequences</taxon>
        <taxon>metagenomes</taxon>
        <taxon>ecological metagenomes</taxon>
    </lineage>
</organism>
<protein>
    <submittedName>
        <fullName evidence="1">Uncharacterized protein</fullName>
    </submittedName>
</protein>
<feature type="non-terminal residue" evidence="1">
    <location>
        <position position="43"/>
    </location>
</feature>
<reference evidence="1" key="1">
    <citation type="journal article" date="2014" name="Front. Microbiol.">
        <title>High frequency of phylogenetically diverse reductive dehalogenase-homologous genes in deep subseafloor sedimentary metagenomes.</title>
        <authorList>
            <person name="Kawai M."/>
            <person name="Futagami T."/>
            <person name="Toyoda A."/>
            <person name="Takaki Y."/>
            <person name="Nishi S."/>
            <person name="Hori S."/>
            <person name="Arai W."/>
            <person name="Tsubouchi T."/>
            <person name="Morono Y."/>
            <person name="Uchiyama I."/>
            <person name="Ito T."/>
            <person name="Fujiyama A."/>
            <person name="Inagaki F."/>
            <person name="Takami H."/>
        </authorList>
    </citation>
    <scope>NUCLEOTIDE SEQUENCE</scope>
    <source>
        <strain evidence="1">Expedition CK06-06</strain>
    </source>
</reference>